<accession>A0ABN9M5G1</accession>
<protein>
    <submittedName>
        <fullName evidence="1">Uncharacterized protein</fullName>
    </submittedName>
</protein>
<comment type="caution">
    <text evidence="1">The sequence shown here is derived from an EMBL/GenBank/DDBJ whole genome shotgun (WGS) entry which is preliminary data.</text>
</comment>
<keyword evidence="2" id="KW-1185">Reference proteome</keyword>
<evidence type="ECO:0000313" key="1">
    <source>
        <dbReference type="EMBL" id="CAJ0958733.1"/>
    </source>
</evidence>
<evidence type="ECO:0000313" key="2">
    <source>
        <dbReference type="Proteomes" id="UP001176940"/>
    </source>
</evidence>
<name>A0ABN9M5G1_9NEOB</name>
<gene>
    <name evidence="1" type="ORF">RIMI_LOCUS16503855</name>
</gene>
<dbReference type="Proteomes" id="UP001176940">
    <property type="component" value="Unassembled WGS sequence"/>
</dbReference>
<organism evidence="1 2">
    <name type="scientific">Ranitomeya imitator</name>
    <name type="common">mimic poison frog</name>
    <dbReference type="NCBI Taxonomy" id="111125"/>
    <lineage>
        <taxon>Eukaryota</taxon>
        <taxon>Metazoa</taxon>
        <taxon>Chordata</taxon>
        <taxon>Craniata</taxon>
        <taxon>Vertebrata</taxon>
        <taxon>Euteleostomi</taxon>
        <taxon>Amphibia</taxon>
        <taxon>Batrachia</taxon>
        <taxon>Anura</taxon>
        <taxon>Neobatrachia</taxon>
        <taxon>Hyloidea</taxon>
        <taxon>Dendrobatidae</taxon>
        <taxon>Dendrobatinae</taxon>
        <taxon>Ranitomeya</taxon>
    </lineage>
</organism>
<dbReference type="EMBL" id="CAUEEQ010046207">
    <property type="protein sequence ID" value="CAJ0958733.1"/>
    <property type="molecule type" value="Genomic_DNA"/>
</dbReference>
<reference evidence="1" key="1">
    <citation type="submission" date="2023-07" db="EMBL/GenBank/DDBJ databases">
        <authorList>
            <person name="Stuckert A."/>
        </authorList>
    </citation>
    <scope>NUCLEOTIDE SEQUENCE</scope>
</reference>
<proteinExistence type="predicted"/>
<sequence length="204" mass="23526">MPEIVDLPIRNSRWSRAYDNPVDRKLNAHKITIITNSLPHMNDWMESPQLAELSSVSSRPESEEDRRLTELCMPSELQIPERDIERQNCIAASVKEVEAKERIPEGDQPRSSCLLLRRKIRLVIIFWLLNGTSYCSFKCFFSIYHHAYPALCMTIKLMQGYPPNYGVHDRIKGNLSSPKLYMRSARADRLGLSTVSLYIERSVG</sequence>